<dbReference type="PANTHER" id="PTHR47245:SF1">
    <property type="entry name" value="FOLDASE PROTEIN PRSA"/>
    <property type="match status" value="1"/>
</dbReference>
<proteinExistence type="predicted"/>
<feature type="chain" id="PRO_5003258124" description="peptidylprolyl isomerase" evidence="6">
    <location>
        <begin position="21"/>
        <end position="182"/>
    </location>
</feature>
<feature type="signal peptide" evidence="6">
    <location>
        <begin position="1"/>
        <end position="20"/>
    </location>
</feature>
<evidence type="ECO:0000256" key="6">
    <source>
        <dbReference type="SAM" id="SignalP"/>
    </source>
</evidence>
<dbReference type="InterPro" id="IPR027304">
    <property type="entry name" value="Trigger_fact/SurA_dom_sf"/>
</dbReference>
<evidence type="ECO:0000256" key="5">
    <source>
        <dbReference type="ARBA" id="ARBA00023235"/>
    </source>
</evidence>
<keyword evidence="5 7" id="KW-0413">Isomerase</keyword>
<keyword evidence="4" id="KW-0697">Rotamase</keyword>
<dbReference type="Gene3D" id="1.10.8.1040">
    <property type="match status" value="1"/>
</dbReference>
<evidence type="ECO:0000313" key="8">
    <source>
        <dbReference type="Proteomes" id="UP000007102"/>
    </source>
</evidence>
<accession>F0S3V4</accession>
<evidence type="ECO:0000256" key="2">
    <source>
        <dbReference type="ARBA" id="ARBA00013194"/>
    </source>
</evidence>
<evidence type="ECO:0000313" key="7">
    <source>
        <dbReference type="EMBL" id="ADY73526.1"/>
    </source>
</evidence>
<evidence type="ECO:0000256" key="1">
    <source>
        <dbReference type="ARBA" id="ARBA00000971"/>
    </source>
</evidence>
<name>F0S3V4_DESTD</name>
<dbReference type="AlphaFoldDB" id="F0S3V4"/>
<dbReference type="OrthoDB" id="14196at2"/>
<dbReference type="PANTHER" id="PTHR47245">
    <property type="entry name" value="PEPTIDYLPROLYL ISOMERASE"/>
    <property type="match status" value="1"/>
</dbReference>
<dbReference type="EC" id="5.2.1.8" evidence="2"/>
<comment type="catalytic activity">
    <reaction evidence="1">
        <text>[protein]-peptidylproline (omega=180) = [protein]-peptidylproline (omega=0)</text>
        <dbReference type="Rhea" id="RHEA:16237"/>
        <dbReference type="Rhea" id="RHEA-COMP:10747"/>
        <dbReference type="Rhea" id="RHEA-COMP:10748"/>
        <dbReference type="ChEBI" id="CHEBI:83833"/>
        <dbReference type="ChEBI" id="CHEBI:83834"/>
        <dbReference type="EC" id="5.2.1.8"/>
    </reaction>
</comment>
<keyword evidence="8" id="KW-1185">Reference proteome</keyword>
<evidence type="ECO:0000256" key="4">
    <source>
        <dbReference type="ARBA" id="ARBA00023110"/>
    </source>
</evidence>
<reference evidence="8" key="2">
    <citation type="submission" date="2011-02" db="EMBL/GenBank/DDBJ databases">
        <title>The complete genome of Desulfurobacterium thermolithotrophum DSM 11699.</title>
        <authorList>
            <consortium name="US DOE Joint Genome Institute (JGI-PGF)"/>
            <person name="Lucas S."/>
            <person name="Copeland A."/>
            <person name="Lapidus A."/>
            <person name="Bruce D."/>
            <person name="Goodwin L."/>
            <person name="Pitluck S."/>
            <person name="Kyrpides N."/>
            <person name="Mavromatis K."/>
            <person name="Pagani I."/>
            <person name="Ivanova N."/>
            <person name="Mikhailova N."/>
            <person name="Daligault H."/>
            <person name="Detter J.C."/>
            <person name="Tapia R."/>
            <person name="Han C."/>
            <person name="Land M."/>
            <person name="Hauser L."/>
            <person name="Markowitz V."/>
            <person name="Cheng J.-F."/>
            <person name="Hugenholtz P."/>
            <person name="Woyke T."/>
            <person name="Wu D."/>
            <person name="Spring S."/>
            <person name="Brambilla E."/>
            <person name="Klenk H.-P."/>
            <person name="Eisen J.A."/>
        </authorList>
    </citation>
    <scope>NUCLEOTIDE SEQUENCE [LARGE SCALE GENOMIC DNA]</scope>
    <source>
        <strain evidence="8">DSM 11699 / BSA</strain>
    </source>
</reference>
<protein>
    <recommendedName>
        <fullName evidence="2">peptidylprolyl isomerase</fullName>
        <ecNumber evidence="2">5.2.1.8</ecNumber>
    </recommendedName>
</protein>
<keyword evidence="3 6" id="KW-0732">Signal</keyword>
<sequence>MKKLLFSLSMVAVTSLTAQGSDKILAKVNGKPITESQLEEVLKGLPAKYNSVKNNPQFQSQVLNSLINQELLYQEAKKEGIEKNAKVQRQIKEAKEQILINALLEKHLKISKVKVSDKEARAFYEKNKKRFTDANGKQISFEAVKLFIVQSLEQQKRRQLLSASLNRYIEKLKKENKVEILK</sequence>
<dbReference type="eggNOG" id="COG0760">
    <property type="taxonomic scope" value="Bacteria"/>
</dbReference>
<dbReference type="RefSeq" id="WP_013638479.1">
    <property type="nucleotide sequence ID" value="NC_015185.1"/>
</dbReference>
<dbReference type="GO" id="GO:0003755">
    <property type="term" value="F:peptidyl-prolyl cis-trans isomerase activity"/>
    <property type="evidence" value="ECO:0007669"/>
    <property type="project" value="UniProtKB-KW"/>
</dbReference>
<dbReference type="HOGENOM" id="CLU_127006_0_0_0"/>
<dbReference type="EMBL" id="CP002543">
    <property type="protein sequence ID" value="ADY73526.1"/>
    <property type="molecule type" value="Genomic_DNA"/>
</dbReference>
<dbReference type="SUPFAM" id="SSF109998">
    <property type="entry name" value="Triger factor/SurA peptide-binding domain-like"/>
    <property type="match status" value="1"/>
</dbReference>
<dbReference type="STRING" id="868864.Dester_0886"/>
<evidence type="ECO:0000256" key="3">
    <source>
        <dbReference type="ARBA" id="ARBA00022729"/>
    </source>
</evidence>
<dbReference type="Proteomes" id="UP000007102">
    <property type="component" value="Chromosome"/>
</dbReference>
<dbReference type="InParanoid" id="F0S3V4"/>
<dbReference type="InterPro" id="IPR050245">
    <property type="entry name" value="PrsA_foldase"/>
</dbReference>
<reference evidence="7 8" key="1">
    <citation type="journal article" date="2011" name="Stand. Genomic Sci.">
        <title>Complete genome sequence of the thermophilic sulfur-reducer Desulfurobacterium thermolithotrophum type strain (BSA(T)) from a deep-sea hydrothermal vent.</title>
        <authorList>
            <person name="Goker M."/>
            <person name="Daligault H."/>
            <person name="Mwirichia R."/>
            <person name="Lapidus A."/>
            <person name="Lucas S."/>
            <person name="Deshpande S."/>
            <person name="Pagani I."/>
            <person name="Tapia R."/>
            <person name="Cheng J.F."/>
            <person name="Goodwin L."/>
            <person name="Pitluck S."/>
            <person name="Liolios K."/>
            <person name="Ivanova N."/>
            <person name="Mavromatis K."/>
            <person name="Mikhailova N."/>
            <person name="Pati A."/>
            <person name="Chen A."/>
            <person name="Palaniappan K."/>
            <person name="Han C."/>
            <person name="Land M."/>
            <person name="Hauser L."/>
            <person name="Pan C."/>
            <person name="Brambilla E.M."/>
            <person name="Rohde M."/>
            <person name="Spring S."/>
            <person name="Sikorski J."/>
            <person name="Wirth R."/>
            <person name="Detter J.C."/>
            <person name="Woyke T."/>
            <person name="Bristow J."/>
            <person name="Eisen J.A."/>
            <person name="Markowitz V."/>
            <person name="Hugenholtz P."/>
            <person name="Kyrpides N.C."/>
            <person name="Klenk H.P."/>
        </authorList>
    </citation>
    <scope>NUCLEOTIDE SEQUENCE [LARGE SCALE GENOMIC DNA]</scope>
    <source>
        <strain evidence="8">DSM 11699 / BSA</strain>
    </source>
</reference>
<dbReference type="Gene3D" id="6.10.140.970">
    <property type="match status" value="1"/>
</dbReference>
<organism evidence="7 8">
    <name type="scientific">Desulfurobacterium thermolithotrophum (strain DSM 11699 / BSA)</name>
    <dbReference type="NCBI Taxonomy" id="868864"/>
    <lineage>
        <taxon>Bacteria</taxon>
        <taxon>Pseudomonadati</taxon>
        <taxon>Aquificota</taxon>
        <taxon>Aquificia</taxon>
        <taxon>Desulfurobacteriales</taxon>
        <taxon>Desulfurobacteriaceae</taxon>
        <taxon>Desulfurobacterium</taxon>
    </lineage>
</organism>
<dbReference type="KEGG" id="dte:Dester_0886"/>
<gene>
    <name evidence="7" type="ordered locus">Dester_0886</name>
</gene>
<dbReference type="Pfam" id="PF13624">
    <property type="entry name" value="SurA_N_3"/>
    <property type="match status" value="1"/>
</dbReference>